<proteinExistence type="predicted"/>
<feature type="domain" description="PWWP" evidence="1">
    <location>
        <begin position="6"/>
        <end position="49"/>
    </location>
</feature>
<dbReference type="Gene3D" id="2.30.30.140">
    <property type="match status" value="1"/>
</dbReference>
<dbReference type="InterPro" id="IPR000313">
    <property type="entry name" value="PWWP_dom"/>
</dbReference>
<reference evidence="2 3" key="1">
    <citation type="submission" date="2022-12" db="EMBL/GenBank/DDBJ databases">
        <title>Chromosome-level genome of Tegillarca granosa.</title>
        <authorList>
            <person name="Kim J."/>
        </authorList>
    </citation>
    <scope>NUCLEOTIDE SEQUENCE [LARGE SCALE GENOMIC DNA]</scope>
    <source>
        <strain evidence="2">Teg-2019</strain>
        <tissue evidence="2">Adductor muscle</tissue>
    </source>
</reference>
<accession>A0ABQ9F7U5</accession>
<evidence type="ECO:0000313" key="3">
    <source>
        <dbReference type="Proteomes" id="UP001217089"/>
    </source>
</evidence>
<dbReference type="Gene3D" id="4.10.80.150">
    <property type="match status" value="1"/>
</dbReference>
<gene>
    <name evidence="2" type="ORF">KUTeg_009001</name>
</gene>
<sequence>MAQTDYKPGDKIFAKMKGYPHWPARVCRNIVKIVTHVAFLGPKDIFPYEKYKDKYAKEQKRRGFNEGLWEILNNPNVKFQGNVSCQAFVIYNEALSPF</sequence>
<keyword evidence="3" id="KW-1185">Reference proteome</keyword>
<evidence type="ECO:0000259" key="1">
    <source>
        <dbReference type="SMART" id="SM00293"/>
    </source>
</evidence>
<comment type="caution">
    <text evidence="2">The sequence shown here is derived from an EMBL/GenBank/DDBJ whole genome shotgun (WGS) entry which is preliminary data.</text>
</comment>
<dbReference type="PANTHER" id="PTHR12550">
    <property type="entry name" value="HEPATOMA-DERIVED GROWTH FACTOR-RELATED"/>
    <property type="match status" value="1"/>
</dbReference>
<protein>
    <recommendedName>
        <fullName evidence="1">PWWP domain-containing protein</fullName>
    </recommendedName>
</protein>
<evidence type="ECO:0000313" key="2">
    <source>
        <dbReference type="EMBL" id="KAJ8313448.1"/>
    </source>
</evidence>
<dbReference type="SUPFAM" id="SSF63748">
    <property type="entry name" value="Tudor/PWWP/MBT"/>
    <property type="match status" value="1"/>
</dbReference>
<dbReference type="Proteomes" id="UP001217089">
    <property type="component" value="Unassembled WGS sequence"/>
</dbReference>
<dbReference type="SMART" id="SM00293">
    <property type="entry name" value="PWWP"/>
    <property type="match status" value="1"/>
</dbReference>
<dbReference type="EMBL" id="JARBDR010000358">
    <property type="protein sequence ID" value="KAJ8313448.1"/>
    <property type="molecule type" value="Genomic_DNA"/>
</dbReference>
<dbReference type="PANTHER" id="PTHR12550:SF70">
    <property type="entry name" value="JIL-1 ANCHORING AND STABILIZING PROTEIN, ISOFORM A"/>
    <property type="match status" value="1"/>
</dbReference>
<organism evidence="2 3">
    <name type="scientific">Tegillarca granosa</name>
    <name type="common">Malaysian cockle</name>
    <name type="synonym">Anadara granosa</name>
    <dbReference type="NCBI Taxonomy" id="220873"/>
    <lineage>
        <taxon>Eukaryota</taxon>
        <taxon>Metazoa</taxon>
        <taxon>Spiralia</taxon>
        <taxon>Lophotrochozoa</taxon>
        <taxon>Mollusca</taxon>
        <taxon>Bivalvia</taxon>
        <taxon>Autobranchia</taxon>
        <taxon>Pteriomorphia</taxon>
        <taxon>Arcoida</taxon>
        <taxon>Arcoidea</taxon>
        <taxon>Arcidae</taxon>
        <taxon>Tegillarca</taxon>
    </lineage>
</organism>
<name>A0ABQ9F7U5_TEGGR</name>
<dbReference type="Pfam" id="PF00855">
    <property type="entry name" value="PWWP"/>
    <property type="match status" value="1"/>
</dbReference>